<proteinExistence type="predicted"/>
<dbReference type="AlphaFoldDB" id="A0A3L6GBZ1"/>
<sequence>MVPLISIRCKKSIGLEIASHNTRLSCGKPSQPGSIDEFHIGCTNTQYICHNVCFPRLISSF</sequence>
<protein>
    <submittedName>
        <fullName evidence="1">Uncharacterized protein</fullName>
    </submittedName>
</protein>
<dbReference type="Proteomes" id="UP000251960">
    <property type="component" value="Chromosome 10"/>
</dbReference>
<gene>
    <name evidence="1" type="ORF">Zm00014a_012540</name>
</gene>
<comment type="caution">
    <text evidence="1">The sequence shown here is derived from an EMBL/GenBank/DDBJ whole genome shotgun (WGS) entry which is preliminary data.</text>
</comment>
<dbReference type="EMBL" id="NCVQ01000002">
    <property type="protein sequence ID" value="PWZ44585.1"/>
    <property type="molecule type" value="Genomic_DNA"/>
</dbReference>
<name>A0A3L6GBZ1_MAIZE</name>
<accession>A0A3L6GBZ1</accession>
<evidence type="ECO:0000313" key="2">
    <source>
        <dbReference type="Proteomes" id="UP000251960"/>
    </source>
</evidence>
<evidence type="ECO:0000313" key="1">
    <source>
        <dbReference type="EMBL" id="PWZ44585.1"/>
    </source>
</evidence>
<organism evidence="1 2">
    <name type="scientific">Zea mays</name>
    <name type="common">Maize</name>
    <dbReference type="NCBI Taxonomy" id="4577"/>
    <lineage>
        <taxon>Eukaryota</taxon>
        <taxon>Viridiplantae</taxon>
        <taxon>Streptophyta</taxon>
        <taxon>Embryophyta</taxon>
        <taxon>Tracheophyta</taxon>
        <taxon>Spermatophyta</taxon>
        <taxon>Magnoliopsida</taxon>
        <taxon>Liliopsida</taxon>
        <taxon>Poales</taxon>
        <taxon>Poaceae</taxon>
        <taxon>PACMAD clade</taxon>
        <taxon>Panicoideae</taxon>
        <taxon>Andropogonodae</taxon>
        <taxon>Andropogoneae</taxon>
        <taxon>Tripsacinae</taxon>
        <taxon>Zea</taxon>
    </lineage>
</organism>
<reference evidence="1 2" key="1">
    <citation type="journal article" date="2018" name="Nat. Genet.">
        <title>Extensive intraspecific gene order and gene structural variations between Mo17 and other maize genomes.</title>
        <authorList>
            <person name="Sun S."/>
            <person name="Zhou Y."/>
            <person name="Chen J."/>
            <person name="Shi J."/>
            <person name="Zhao H."/>
            <person name="Zhao H."/>
            <person name="Song W."/>
            <person name="Zhang M."/>
            <person name="Cui Y."/>
            <person name="Dong X."/>
            <person name="Liu H."/>
            <person name="Ma X."/>
            <person name="Jiao Y."/>
            <person name="Wang B."/>
            <person name="Wei X."/>
            <person name="Stein J.C."/>
            <person name="Glaubitz J.C."/>
            <person name="Lu F."/>
            <person name="Yu G."/>
            <person name="Liang C."/>
            <person name="Fengler K."/>
            <person name="Li B."/>
            <person name="Rafalski A."/>
            <person name="Schnable P.S."/>
            <person name="Ware D.H."/>
            <person name="Buckler E.S."/>
            <person name="Lai J."/>
        </authorList>
    </citation>
    <scope>NUCLEOTIDE SEQUENCE [LARGE SCALE GENOMIC DNA]</scope>
    <source>
        <strain evidence="2">cv. Missouri 17</strain>
        <tissue evidence="1">Seedling</tissue>
    </source>
</reference>